<dbReference type="SUPFAM" id="SSF50630">
    <property type="entry name" value="Acid proteases"/>
    <property type="match status" value="1"/>
</dbReference>
<dbReference type="PROSITE" id="PS50878">
    <property type="entry name" value="RT_POL"/>
    <property type="match status" value="1"/>
</dbReference>
<protein>
    <recommendedName>
        <fullName evidence="7">Reverse transcriptase domain-containing protein</fullName>
    </recommendedName>
</protein>
<dbReference type="Proteomes" id="UP000050792">
    <property type="component" value="Unassembled WGS sequence"/>
</dbReference>
<dbReference type="InterPro" id="IPR043128">
    <property type="entry name" value="Rev_trsase/Diguanyl_cyclase"/>
</dbReference>
<dbReference type="Gene3D" id="1.10.340.70">
    <property type="match status" value="1"/>
</dbReference>
<dbReference type="AlphaFoldDB" id="A0AA85FHS6"/>
<keyword evidence="1" id="KW-0808">Transferase</keyword>
<feature type="domain" description="Reverse transcriptase" evidence="7">
    <location>
        <begin position="504"/>
        <end position="682"/>
    </location>
</feature>
<dbReference type="WBParaSite" id="SRDH1_48440.1">
    <property type="protein sequence ID" value="SRDH1_48440.1"/>
    <property type="gene ID" value="SRDH1_48440"/>
</dbReference>
<dbReference type="PANTHER" id="PTHR37984">
    <property type="entry name" value="PROTEIN CBG26694"/>
    <property type="match status" value="1"/>
</dbReference>
<dbReference type="InterPro" id="IPR021109">
    <property type="entry name" value="Peptidase_aspartic_dom_sf"/>
</dbReference>
<dbReference type="InterPro" id="IPR041577">
    <property type="entry name" value="RT_RNaseH_2"/>
</dbReference>
<accession>A0AA85FHS6</accession>
<dbReference type="Gene3D" id="3.30.70.270">
    <property type="match status" value="2"/>
</dbReference>
<dbReference type="Gene3D" id="2.40.70.10">
    <property type="entry name" value="Acid Proteases"/>
    <property type="match status" value="1"/>
</dbReference>
<dbReference type="PANTHER" id="PTHR37984:SF5">
    <property type="entry name" value="PROTEIN NYNRIN-LIKE"/>
    <property type="match status" value="1"/>
</dbReference>
<dbReference type="InterPro" id="IPR050951">
    <property type="entry name" value="Retrovirus_Pol_polyprotein"/>
</dbReference>
<dbReference type="FunFam" id="1.10.340.70:FF:000003">
    <property type="entry name" value="Protein CBG25708"/>
    <property type="match status" value="1"/>
</dbReference>
<evidence type="ECO:0000256" key="2">
    <source>
        <dbReference type="ARBA" id="ARBA00022695"/>
    </source>
</evidence>
<dbReference type="FunFam" id="3.30.70.270:FF:000020">
    <property type="entry name" value="Transposon Tf2-6 polyprotein-like Protein"/>
    <property type="match status" value="1"/>
</dbReference>
<dbReference type="InterPro" id="IPR043502">
    <property type="entry name" value="DNA/RNA_pol_sf"/>
</dbReference>
<dbReference type="Pfam" id="PF17921">
    <property type="entry name" value="Integrase_H2C2"/>
    <property type="match status" value="1"/>
</dbReference>
<dbReference type="SUPFAM" id="SSF56672">
    <property type="entry name" value="DNA/RNA polymerases"/>
    <property type="match status" value="1"/>
</dbReference>
<name>A0AA85FHS6_9TREM</name>
<dbReference type="InterPro" id="IPR000477">
    <property type="entry name" value="RT_dom"/>
</dbReference>
<dbReference type="CDD" id="cd09274">
    <property type="entry name" value="RNase_HI_RT_Ty3"/>
    <property type="match status" value="1"/>
</dbReference>
<dbReference type="InterPro" id="IPR041588">
    <property type="entry name" value="Integrase_H2C2"/>
</dbReference>
<reference evidence="9" key="2">
    <citation type="submission" date="2023-11" db="UniProtKB">
        <authorList>
            <consortium name="WormBaseParasite"/>
        </authorList>
    </citation>
    <scope>IDENTIFICATION</scope>
</reference>
<keyword evidence="4" id="KW-0255">Endonuclease</keyword>
<sequence length="1061" mass="121587">MLASQQQLMEALLAKMSIQQDIPELKSIESYLNPIPEFIFDADSGHTFEAWFGRIEDIFRVEFAAMVDAKKVRLLLQKLGPNEHQKYKNHILPKHPREISFDETVNILNKMFGEQMSLFRIRYNCLQLTREADEDYTTYAGRVNVQAERFKLNVLTSDQFKCLLFISGLNSPSYADVRMKLLSRMEHDEEMTLQTVTGECQRLINLKEDSAMLETKSAAPSNHSVHAVKTSQRQKSAKSYKHHTKIPKPSTKCWYCGAWHFSRFCRFRNHRCTVCNKLGHKESVCRTGENLRSKPTKRPHQFQNKYINSIYSIRALSMADKRRYVELVVNDVRLQLDTASDITLISKRTWNLIGCPQVLPTEHTARNASGDILKLVGIIKCSVEFRDNYFKGNCYLTNRHDLDLIGIDWIDKLNLWDVPLSEICMMKCTNSPRDLPMVHVAKKAITIDLLQKHKKLFQNKLGCCTIGKAKLYLRQDVKPVFCPKRQVPYAATDKVDKELDRLEKLGVIQPVNYSAWAAPIVVVQKANGTIRLCADFSTGLNVDLQSHSYPLPLPEDLFIKLNGGRYFSKLDLSEAYLQVEVDEDSRELLTINTHRGLYQFSRLPFGVKPALAIFQQIMDTMLSNLEGVAVYLDDIIVVASSAHELMSRLDVVLNRISQAGFQLQKEKCQFMLDSVKYLGYIFDKDGRRPDPDNINAIKNMPTPTDVTTLRSFLGMIGYYSMFVPQMYKLRHPLNQLLMDNAKWHWTKECQHSFDEIKRILSSKLLLTHYNPNLEIIVAADASNYGIGAVISHRFPDGKEKPIAHISRTLNPAERKYSQTEKEGLAIVFAVKKFHKMIYGRRFTLLTDHKPLLSIFGSKSGIPAYTANRLQRWAITLLAYDFRILYKSTEKFGQADVLSRLIANQKQESEDSIIAAISLEDIHQILQVAIKATPLSAEDIRRYTQEDGELKRIISYLEHGWPAHIDNKNIEQYAHRRNSLSLVDGCLMFGNRVIVPTSLRRKVMLELHAAHPGVARMKALARGYVYWPNIDTQIEEYVAKCSACATAMKAPRKTEMQSWGTP</sequence>
<organism evidence="8 9">
    <name type="scientific">Schistosoma rodhaini</name>
    <dbReference type="NCBI Taxonomy" id="6188"/>
    <lineage>
        <taxon>Eukaryota</taxon>
        <taxon>Metazoa</taxon>
        <taxon>Spiralia</taxon>
        <taxon>Lophotrochozoa</taxon>
        <taxon>Platyhelminthes</taxon>
        <taxon>Trematoda</taxon>
        <taxon>Digenea</taxon>
        <taxon>Strigeidida</taxon>
        <taxon>Schistosomatoidea</taxon>
        <taxon>Schistosomatidae</taxon>
        <taxon>Schistosoma</taxon>
    </lineage>
</organism>
<dbReference type="InterPro" id="IPR055510">
    <property type="entry name" value="DUF7083"/>
</dbReference>
<keyword evidence="4" id="KW-0378">Hydrolase</keyword>
<dbReference type="Pfam" id="PF23309">
    <property type="entry name" value="DUF7083"/>
    <property type="match status" value="1"/>
</dbReference>
<proteinExistence type="predicted"/>
<dbReference type="GO" id="GO:0016779">
    <property type="term" value="F:nucleotidyltransferase activity"/>
    <property type="evidence" value="ECO:0007669"/>
    <property type="project" value="UniProtKB-KW"/>
</dbReference>
<evidence type="ECO:0000256" key="4">
    <source>
        <dbReference type="ARBA" id="ARBA00022759"/>
    </source>
</evidence>
<evidence type="ECO:0000256" key="1">
    <source>
        <dbReference type="ARBA" id="ARBA00022679"/>
    </source>
</evidence>
<evidence type="ECO:0000313" key="8">
    <source>
        <dbReference type="Proteomes" id="UP000050792"/>
    </source>
</evidence>
<keyword evidence="3" id="KW-0540">Nuclease</keyword>
<feature type="compositionally biased region" description="Polar residues" evidence="6">
    <location>
        <begin position="218"/>
        <end position="234"/>
    </location>
</feature>
<dbReference type="FunFam" id="3.10.20.370:FF:000001">
    <property type="entry name" value="Retrovirus-related Pol polyprotein from transposon 17.6-like protein"/>
    <property type="match status" value="1"/>
</dbReference>
<evidence type="ECO:0000256" key="5">
    <source>
        <dbReference type="ARBA" id="ARBA00023268"/>
    </source>
</evidence>
<evidence type="ECO:0000259" key="7">
    <source>
        <dbReference type="PROSITE" id="PS50878"/>
    </source>
</evidence>
<evidence type="ECO:0000313" key="9">
    <source>
        <dbReference type="WBParaSite" id="SRDH1_48440.1"/>
    </source>
</evidence>
<dbReference type="Pfam" id="PF17919">
    <property type="entry name" value="RT_RNaseH_2"/>
    <property type="match status" value="1"/>
</dbReference>
<evidence type="ECO:0000256" key="3">
    <source>
        <dbReference type="ARBA" id="ARBA00022722"/>
    </source>
</evidence>
<reference evidence="8" key="1">
    <citation type="submission" date="2022-06" db="EMBL/GenBank/DDBJ databases">
        <authorList>
            <person name="Berger JAMES D."/>
            <person name="Berger JAMES D."/>
        </authorList>
    </citation>
    <scope>NUCLEOTIDE SEQUENCE [LARGE SCALE GENOMIC DNA]</scope>
</reference>
<dbReference type="Gene3D" id="3.10.10.10">
    <property type="entry name" value="HIV Type 1 Reverse Transcriptase, subunit A, domain 1"/>
    <property type="match status" value="1"/>
</dbReference>
<dbReference type="Pfam" id="PF00078">
    <property type="entry name" value="RVT_1"/>
    <property type="match status" value="1"/>
</dbReference>
<feature type="region of interest" description="Disordered" evidence="6">
    <location>
        <begin position="217"/>
        <end position="242"/>
    </location>
</feature>
<keyword evidence="2" id="KW-0548">Nucleotidyltransferase</keyword>
<keyword evidence="5" id="KW-0511">Multifunctional enzyme</keyword>
<keyword evidence="8" id="KW-1185">Reference proteome</keyword>
<dbReference type="GO" id="GO:0004519">
    <property type="term" value="F:endonuclease activity"/>
    <property type="evidence" value="ECO:0007669"/>
    <property type="project" value="UniProtKB-KW"/>
</dbReference>
<evidence type="ECO:0000256" key="6">
    <source>
        <dbReference type="SAM" id="MobiDB-lite"/>
    </source>
</evidence>
<dbReference type="CDD" id="cd01647">
    <property type="entry name" value="RT_LTR"/>
    <property type="match status" value="1"/>
</dbReference>